<comment type="caution">
    <text evidence="1">The sequence shown here is derived from an EMBL/GenBank/DDBJ whole genome shotgun (WGS) entry which is preliminary data.</text>
</comment>
<dbReference type="EMBL" id="JBBBZM010000038">
    <property type="protein sequence ID" value="KAL0637181.1"/>
    <property type="molecule type" value="Genomic_DNA"/>
</dbReference>
<protein>
    <submittedName>
        <fullName evidence="1">Uncharacterized protein</fullName>
    </submittedName>
</protein>
<reference evidence="1 2" key="1">
    <citation type="submission" date="2024-02" db="EMBL/GenBank/DDBJ databases">
        <title>Discinaceae phylogenomics.</title>
        <authorList>
            <person name="Dirks A.C."/>
            <person name="James T.Y."/>
        </authorList>
    </citation>
    <scope>NUCLEOTIDE SEQUENCE [LARGE SCALE GENOMIC DNA]</scope>
    <source>
        <strain evidence="1 2">ACD0624</strain>
    </source>
</reference>
<evidence type="ECO:0000313" key="2">
    <source>
        <dbReference type="Proteomes" id="UP001447188"/>
    </source>
</evidence>
<dbReference type="Gene3D" id="3.60.10.10">
    <property type="entry name" value="Endonuclease/exonuclease/phosphatase"/>
    <property type="match status" value="1"/>
</dbReference>
<sequence>MHLQALNTILGGPWVRDELIITNIIPMVYADKYGTVTLISRYLVRALERAFRVVFQNSVMGRDVLFVDLKIKRSDFCTGMNAAAGGEGRDGSVCVLRVANTHLDWVTGDEAVVRDVQLKEVHKVLFTQGVYVGIVGGDMSATDPEEETLAEKVGFTDLWEAGGG</sequence>
<name>A0ABR3GNM1_9PEZI</name>
<proteinExistence type="predicted"/>
<gene>
    <name evidence="1" type="ORF">Q9L58_003830</name>
</gene>
<dbReference type="Proteomes" id="UP001447188">
    <property type="component" value="Unassembled WGS sequence"/>
</dbReference>
<keyword evidence="2" id="KW-1185">Reference proteome</keyword>
<organism evidence="1 2">
    <name type="scientific">Discina gigas</name>
    <dbReference type="NCBI Taxonomy" id="1032678"/>
    <lineage>
        <taxon>Eukaryota</taxon>
        <taxon>Fungi</taxon>
        <taxon>Dikarya</taxon>
        <taxon>Ascomycota</taxon>
        <taxon>Pezizomycotina</taxon>
        <taxon>Pezizomycetes</taxon>
        <taxon>Pezizales</taxon>
        <taxon>Discinaceae</taxon>
        <taxon>Discina</taxon>
    </lineage>
</organism>
<dbReference type="SUPFAM" id="SSF56219">
    <property type="entry name" value="DNase I-like"/>
    <property type="match status" value="1"/>
</dbReference>
<accession>A0ABR3GNM1</accession>
<evidence type="ECO:0000313" key="1">
    <source>
        <dbReference type="EMBL" id="KAL0637181.1"/>
    </source>
</evidence>
<dbReference type="InterPro" id="IPR036691">
    <property type="entry name" value="Endo/exonu/phosph_ase_sf"/>
</dbReference>